<gene>
    <name evidence="2" type="ORF">A0127_09555</name>
</gene>
<keyword evidence="3" id="KW-1185">Reference proteome</keyword>
<dbReference type="KEGG" id="tpep:A0127_09555"/>
<protein>
    <submittedName>
        <fullName evidence="2">Uncharacterized protein</fullName>
    </submittedName>
</protein>
<organism evidence="2 3">
    <name type="scientific">Thermococcus peptonophilus</name>
    <dbReference type="NCBI Taxonomy" id="53952"/>
    <lineage>
        <taxon>Archaea</taxon>
        <taxon>Methanobacteriati</taxon>
        <taxon>Methanobacteriota</taxon>
        <taxon>Thermococci</taxon>
        <taxon>Thermococcales</taxon>
        <taxon>Thermococcaceae</taxon>
        <taxon>Thermococcus</taxon>
    </lineage>
</organism>
<evidence type="ECO:0000256" key="1">
    <source>
        <dbReference type="SAM" id="Phobius"/>
    </source>
</evidence>
<evidence type="ECO:0000313" key="2">
    <source>
        <dbReference type="EMBL" id="AMQ19387.1"/>
    </source>
</evidence>
<dbReference type="GeneID" id="27140793"/>
<keyword evidence="1" id="KW-0472">Membrane</keyword>
<dbReference type="OrthoDB" id="86214at2157"/>
<feature type="transmembrane region" description="Helical" evidence="1">
    <location>
        <begin position="43"/>
        <end position="60"/>
    </location>
</feature>
<name>A0A142CX85_9EURY</name>
<dbReference type="STRING" id="53952.A0127_09555"/>
<feature type="transmembrane region" description="Helical" evidence="1">
    <location>
        <begin position="67"/>
        <end position="100"/>
    </location>
</feature>
<proteinExistence type="predicted"/>
<dbReference type="AlphaFoldDB" id="A0A142CX85"/>
<keyword evidence="1" id="KW-0812">Transmembrane</keyword>
<keyword evidence="1" id="KW-1133">Transmembrane helix</keyword>
<dbReference type="RefSeq" id="WP_062390661.1">
    <property type="nucleotide sequence ID" value="NZ_CP014750.1"/>
</dbReference>
<accession>A0A142CX85</accession>
<evidence type="ECO:0000313" key="3">
    <source>
        <dbReference type="Proteomes" id="UP000073604"/>
    </source>
</evidence>
<sequence length="105" mass="11220">MASAKTGLWTALLGALLILIDGIVVLANKTFYGWHYGSYTTVGWVEIILSLLIMGLAAYYKKNKSAVGWGIVILALITMPFDGGFWTIGAWIALIGGAIIATAKE</sequence>
<reference evidence="3" key="1">
    <citation type="submission" date="2016-03" db="EMBL/GenBank/DDBJ databases">
        <authorList>
            <person name="Oger P.M."/>
        </authorList>
    </citation>
    <scope>NUCLEOTIDE SEQUENCE [LARGE SCALE GENOMIC DNA]</scope>
    <source>
        <strain evidence="3">OG-1</strain>
    </source>
</reference>
<dbReference type="Proteomes" id="UP000073604">
    <property type="component" value="Chromosome"/>
</dbReference>
<dbReference type="EMBL" id="CP014750">
    <property type="protein sequence ID" value="AMQ19387.1"/>
    <property type="molecule type" value="Genomic_DNA"/>
</dbReference>